<evidence type="ECO:0000313" key="3">
    <source>
        <dbReference type="Proteomes" id="UP000006038"/>
    </source>
</evidence>
<feature type="transmembrane region" description="Helical" evidence="1">
    <location>
        <begin position="79"/>
        <end position="102"/>
    </location>
</feature>
<keyword evidence="3" id="KW-1185">Reference proteome</keyword>
<name>J3KV73_ORYBR</name>
<protein>
    <submittedName>
        <fullName evidence="2">Uncharacterized protein</fullName>
    </submittedName>
</protein>
<dbReference type="OMA" id="PTQDLRC"/>
<dbReference type="EnsemblPlants" id="OB0119G10060.1">
    <property type="protein sequence ID" value="OB0119G10060.1"/>
    <property type="gene ID" value="OB0119G10060"/>
</dbReference>
<sequence>MEEKQKLRPDALLFLALRCSRAAHLLSSLRHPRAATRATVPRSSSAAGRSELRDAGRSAELAAARREATRHAVASGAEVLLVISLVPVLLLLLGLLAAAAAAA</sequence>
<reference evidence="2" key="1">
    <citation type="submission" date="2015-06" db="UniProtKB">
        <authorList>
            <consortium name="EnsemblPlants"/>
        </authorList>
    </citation>
    <scope>IDENTIFICATION</scope>
</reference>
<dbReference type="eggNOG" id="ENOG502R4WG">
    <property type="taxonomic scope" value="Eukaryota"/>
</dbReference>
<dbReference type="Gramene" id="OB0119G10060.1">
    <property type="protein sequence ID" value="OB0119G10060.1"/>
    <property type="gene ID" value="OB0119G10060"/>
</dbReference>
<keyword evidence="1" id="KW-0472">Membrane</keyword>
<keyword evidence="1" id="KW-1133">Transmembrane helix</keyword>
<proteinExistence type="predicted"/>
<evidence type="ECO:0000256" key="1">
    <source>
        <dbReference type="SAM" id="Phobius"/>
    </source>
</evidence>
<dbReference type="AlphaFoldDB" id="J3KV73"/>
<organism evidence="2">
    <name type="scientific">Oryza brachyantha</name>
    <name type="common">malo sina</name>
    <dbReference type="NCBI Taxonomy" id="4533"/>
    <lineage>
        <taxon>Eukaryota</taxon>
        <taxon>Viridiplantae</taxon>
        <taxon>Streptophyta</taxon>
        <taxon>Embryophyta</taxon>
        <taxon>Tracheophyta</taxon>
        <taxon>Spermatophyta</taxon>
        <taxon>Magnoliopsida</taxon>
        <taxon>Liliopsida</taxon>
        <taxon>Poales</taxon>
        <taxon>Poaceae</taxon>
        <taxon>BOP clade</taxon>
        <taxon>Oryzoideae</taxon>
        <taxon>Oryzeae</taxon>
        <taxon>Oryzinae</taxon>
        <taxon>Oryza</taxon>
    </lineage>
</organism>
<dbReference type="HOGENOM" id="CLU_148430_0_0_1"/>
<evidence type="ECO:0000313" key="2">
    <source>
        <dbReference type="EnsemblPlants" id="OB0119G10060.1"/>
    </source>
</evidence>
<accession>J3KV73</accession>
<keyword evidence="1" id="KW-0812">Transmembrane</keyword>
<dbReference type="Proteomes" id="UP000006038">
    <property type="component" value="Unassembled WGS sequence"/>
</dbReference>